<dbReference type="SUPFAM" id="SSF103473">
    <property type="entry name" value="MFS general substrate transporter"/>
    <property type="match status" value="1"/>
</dbReference>
<evidence type="ECO:0000259" key="5">
    <source>
        <dbReference type="PROSITE" id="PS50850"/>
    </source>
</evidence>
<dbReference type="PROSITE" id="PS50850">
    <property type="entry name" value="MFS"/>
    <property type="match status" value="1"/>
</dbReference>
<dbReference type="Pfam" id="PF07690">
    <property type="entry name" value="MFS_1"/>
    <property type="match status" value="1"/>
</dbReference>
<feature type="transmembrane region" description="Helical" evidence="4">
    <location>
        <begin position="171"/>
        <end position="191"/>
    </location>
</feature>
<proteinExistence type="predicted"/>
<evidence type="ECO:0000256" key="2">
    <source>
        <dbReference type="ARBA" id="ARBA00022989"/>
    </source>
</evidence>
<sequence>MTPIATDPPAETRPPRRRMAAFAVIVSVSVFALTQGLTYPLLALIQDSMGQSRVMIGASTAMTLLAMLLTAGLVPRLAGRFGAWNLAVTGILGAVSCFVLIGLTREPLLWLPLRFLLGGCITATYVISEMWINQLADPASRGRLIGLYGTVNAGCFALGPLIVTLTGAQSWIPFAIGTAMALSALLPLLASRRDLPVVRYKSPTSVTSFIRYAPVLFLTVLVFAAFDQIALSLLPIYAIDHGLSAPMGTFVLSLLTIGNVGLQYPAGWLADKLTAARLVRIVAFAAAVGAVLLPLAADSALALSIHCFLWGGLVGVLYTLTLIELGRNFQGDLLLAGNAAFTVGWGLGGVLGPPLGGAAMQFLGATGLPAVLFFIFAALSLAWCSPRLRRYETAAFVHRPAGD</sequence>
<dbReference type="AlphaFoldDB" id="A0A5J6MQC5"/>
<organism evidence="6 7">
    <name type="scientific">Hypericibacter terrae</name>
    <dbReference type="NCBI Taxonomy" id="2602015"/>
    <lineage>
        <taxon>Bacteria</taxon>
        <taxon>Pseudomonadati</taxon>
        <taxon>Pseudomonadota</taxon>
        <taxon>Alphaproteobacteria</taxon>
        <taxon>Rhodospirillales</taxon>
        <taxon>Dongiaceae</taxon>
        <taxon>Hypericibacter</taxon>
    </lineage>
</organism>
<feature type="transmembrane region" description="Helical" evidence="4">
    <location>
        <begin position="303"/>
        <end position="321"/>
    </location>
</feature>
<keyword evidence="2 4" id="KW-1133">Transmembrane helix</keyword>
<dbReference type="KEGG" id="htq:FRZ44_51970"/>
<dbReference type="GO" id="GO:0022857">
    <property type="term" value="F:transmembrane transporter activity"/>
    <property type="evidence" value="ECO:0007669"/>
    <property type="project" value="InterPro"/>
</dbReference>
<dbReference type="InterPro" id="IPR036259">
    <property type="entry name" value="MFS_trans_sf"/>
</dbReference>
<evidence type="ECO:0000256" key="1">
    <source>
        <dbReference type="ARBA" id="ARBA00022692"/>
    </source>
</evidence>
<evidence type="ECO:0000313" key="6">
    <source>
        <dbReference type="EMBL" id="QEX19882.1"/>
    </source>
</evidence>
<dbReference type="PANTHER" id="PTHR23521:SF3">
    <property type="entry name" value="MFS TRANSPORTER"/>
    <property type="match status" value="1"/>
</dbReference>
<dbReference type="EMBL" id="CP042906">
    <property type="protein sequence ID" value="QEX19882.1"/>
    <property type="molecule type" value="Genomic_DNA"/>
</dbReference>
<dbReference type="InterPro" id="IPR020846">
    <property type="entry name" value="MFS_dom"/>
</dbReference>
<name>A0A5J6MQC5_9PROT</name>
<feature type="transmembrane region" description="Helical" evidence="4">
    <location>
        <begin position="54"/>
        <end position="74"/>
    </location>
</feature>
<dbReference type="PANTHER" id="PTHR23521">
    <property type="entry name" value="TRANSPORTER MFS SUPERFAMILY"/>
    <property type="match status" value="1"/>
</dbReference>
<feature type="transmembrane region" description="Helical" evidence="4">
    <location>
        <begin position="278"/>
        <end position="297"/>
    </location>
</feature>
<feature type="transmembrane region" description="Helical" evidence="4">
    <location>
        <begin position="212"/>
        <end position="239"/>
    </location>
</feature>
<feature type="transmembrane region" description="Helical" evidence="4">
    <location>
        <begin position="109"/>
        <end position="132"/>
    </location>
</feature>
<evidence type="ECO:0000256" key="3">
    <source>
        <dbReference type="ARBA" id="ARBA00023136"/>
    </source>
</evidence>
<keyword evidence="3 4" id="KW-0472">Membrane</keyword>
<evidence type="ECO:0000256" key="4">
    <source>
        <dbReference type="SAM" id="Phobius"/>
    </source>
</evidence>
<feature type="transmembrane region" description="Helical" evidence="4">
    <location>
        <begin position="245"/>
        <end position="266"/>
    </location>
</feature>
<keyword evidence="1 4" id="KW-0812">Transmembrane</keyword>
<keyword evidence="7" id="KW-1185">Reference proteome</keyword>
<feature type="transmembrane region" description="Helical" evidence="4">
    <location>
        <begin position="20"/>
        <end position="42"/>
    </location>
</feature>
<accession>A0A5J6MQC5</accession>
<feature type="domain" description="Major facilitator superfamily (MFS) profile" evidence="5">
    <location>
        <begin position="20"/>
        <end position="389"/>
    </location>
</feature>
<dbReference type="Proteomes" id="UP000326202">
    <property type="component" value="Chromosome"/>
</dbReference>
<dbReference type="Gene3D" id="1.20.1250.20">
    <property type="entry name" value="MFS general substrate transporter like domains"/>
    <property type="match status" value="2"/>
</dbReference>
<feature type="transmembrane region" description="Helical" evidence="4">
    <location>
        <begin position="333"/>
        <end position="352"/>
    </location>
</feature>
<feature type="transmembrane region" description="Helical" evidence="4">
    <location>
        <begin position="358"/>
        <end position="383"/>
    </location>
</feature>
<reference evidence="6 7" key="1">
    <citation type="submission" date="2019-08" db="EMBL/GenBank/DDBJ databases">
        <title>Hyperibacter terrae gen. nov., sp. nov. and Hyperibacter viscosus sp. nov., two new members in the family Rhodospirillaceae isolated from the rhizosphere of Hypericum perforatum.</title>
        <authorList>
            <person name="Noviana Z."/>
        </authorList>
    </citation>
    <scope>NUCLEOTIDE SEQUENCE [LARGE SCALE GENOMIC DNA]</scope>
    <source>
        <strain evidence="6 7">R5913</strain>
    </source>
</reference>
<feature type="transmembrane region" description="Helical" evidence="4">
    <location>
        <begin position="81"/>
        <end position="103"/>
    </location>
</feature>
<dbReference type="GO" id="GO:0005886">
    <property type="term" value="C:plasma membrane"/>
    <property type="evidence" value="ECO:0007669"/>
    <property type="project" value="TreeGrafter"/>
</dbReference>
<dbReference type="InterPro" id="IPR011701">
    <property type="entry name" value="MFS"/>
</dbReference>
<gene>
    <name evidence="6" type="ORF">FRZ44_51970</name>
</gene>
<feature type="transmembrane region" description="Helical" evidence="4">
    <location>
        <begin position="144"/>
        <end position="165"/>
    </location>
</feature>
<dbReference type="RefSeq" id="WP_191908303.1">
    <property type="nucleotide sequence ID" value="NZ_CP042906.1"/>
</dbReference>
<protein>
    <submittedName>
        <fullName evidence="6">MFS transporter</fullName>
    </submittedName>
</protein>
<evidence type="ECO:0000313" key="7">
    <source>
        <dbReference type="Proteomes" id="UP000326202"/>
    </source>
</evidence>